<proteinExistence type="predicted"/>
<comment type="caution">
    <text evidence="1">The sequence shown here is derived from an EMBL/GenBank/DDBJ whole genome shotgun (WGS) entry which is preliminary data.</text>
</comment>
<dbReference type="AlphaFoldDB" id="A0A644ZKQ1"/>
<organism evidence="1">
    <name type="scientific">bioreactor metagenome</name>
    <dbReference type="NCBI Taxonomy" id="1076179"/>
    <lineage>
        <taxon>unclassified sequences</taxon>
        <taxon>metagenomes</taxon>
        <taxon>ecological metagenomes</taxon>
    </lineage>
</organism>
<dbReference type="EMBL" id="VSSQ01008581">
    <property type="protein sequence ID" value="MPM39263.1"/>
    <property type="molecule type" value="Genomic_DNA"/>
</dbReference>
<reference evidence="1" key="1">
    <citation type="submission" date="2019-08" db="EMBL/GenBank/DDBJ databases">
        <authorList>
            <person name="Kucharzyk K."/>
            <person name="Murdoch R.W."/>
            <person name="Higgins S."/>
            <person name="Loffler F."/>
        </authorList>
    </citation>
    <scope>NUCLEOTIDE SEQUENCE</scope>
</reference>
<name>A0A644ZKQ1_9ZZZZ</name>
<gene>
    <name evidence="1" type="ORF">SDC9_85896</name>
</gene>
<evidence type="ECO:0000313" key="1">
    <source>
        <dbReference type="EMBL" id="MPM39263.1"/>
    </source>
</evidence>
<accession>A0A644ZKQ1</accession>
<sequence length="61" mass="6835">MKTGFVQPAAIVAVEILRQKQHEHGEIDEKVIAEAFALAYRGLVEGLMLINHGDQKQAKHR</sequence>
<protein>
    <submittedName>
        <fullName evidence="1">Uncharacterized protein</fullName>
    </submittedName>
</protein>